<dbReference type="Proteomes" id="UP000254968">
    <property type="component" value="Unassembled WGS sequence"/>
</dbReference>
<feature type="chain" id="PRO_5016565013" evidence="1">
    <location>
        <begin position="20"/>
        <end position="454"/>
    </location>
</feature>
<evidence type="ECO:0000313" key="3">
    <source>
        <dbReference type="Proteomes" id="UP000254968"/>
    </source>
</evidence>
<evidence type="ECO:0000256" key="1">
    <source>
        <dbReference type="SAM" id="SignalP"/>
    </source>
</evidence>
<feature type="signal peptide" evidence="1">
    <location>
        <begin position="1"/>
        <end position="19"/>
    </location>
</feature>
<protein>
    <submittedName>
        <fullName evidence="2">TraH pilus assembly protein</fullName>
    </submittedName>
</protein>
<keyword evidence="1" id="KW-0732">Signal</keyword>
<organism evidence="2 3">
    <name type="scientific">Legionella beliardensis</name>
    <dbReference type="NCBI Taxonomy" id="91822"/>
    <lineage>
        <taxon>Bacteria</taxon>
        <taxon>Pseudomonadati</taxon>
        <taxon>Pseudomonadota</taxon>
        <taxon>Gammaproteobacteria</taxon>
        <taxon>Legionellales</taxon>
        <taxon>Legionellaceae</taxon>
        <taxon>Legionella</taxon>
    </lineage>
</organism>
<evidence type="ECO:0000313" key="2">
    <source>
        <dbReference type="EMBL" id="STX55684.1"/>
    </source>
</evidence>
<sequence>MNYFILAFGLCCLSFNVNASVSLDLDKFFNGLGYSANLTSPQAFEAQAAGFFGGGSLYARNQVRQYQLVQLDLPSYRAGCGGIDLFTGSMSFLSHQKLVDLGKSVMTNAGAYAVDVMLASTVPELKQVRDYLQQLEQMANHASINSCQLSQNMVGGIWPKTAESQQKICKDQAAMGKEGLFSDYVQARMACSGSNFDNVMKKAAADPIRKKQVVLNKNLVWSLLKTKSFLNSDRELAEMVMSLTGTLIIDKEGKVTQVPSLAGNAELIHALIGTGLGAPTAKIWRCKDVSAESLCLQVSLQDITIPEASTLTYKVREIIRTINTKLIDDEKPGKRELNFLSLTSLPVMKFLAVLNGMHMGSSAVDIEEYSTLIAQDLLTNYLTSLLTEVKMATAGSELNTDLVKEIQKRITIATTRVSSLDSKVGRKLKEKLALVERMAQVEKQVAANMSNTVT</sequence>
<dbReference type="RefSeq" id="WP_115304297.1">
    <property type="nucleotide sequence ID" value="NZ_CAAAHO010000013.1"/>
</dbReference>
<keyword evidence="3" id="KW-1185">Reference proteome</keyword>
<accession>A0A378JPG9</accession>
<dbReference type="OrthoDB" id="9797479at2"/>
<proteinExistence type="predicted"/>
<reference evidence="2 3" key="1">
    <citation type="submission" date="2018-06" db="EMBL/GenBank/DDBJ databases">
        <authorList>
            <consortium name="Pathogen Informatics"/>
            <person name="Doyle S."/>
        </authorList>
    </citation>
    <scope>NUCLEOTIDE SEQUENCE [LARGE SCALE GENOMIC DNA]</scope>
    <source>
        <strain evidence="2 3">NCTC13315</strain>
    </source>
</reference>
<dbReference type="AlphaFoldDB" id="A0A378JPG9"/>
<dbReference type="Pfam" id="PF06122">
    <property type="entry name" value="TraH"/>
    <property type="match status" value="1"/>
</dbReference>
<name>A0A378JPG9_9GAMM</name>
<dbReference type="EMBL" id="UGNV01000005">
    <property type="protein sequence ID" value="STX55684.1"/>
    <property type="molecule type" value="Genomic_DNA"/>
</dbReference>
<gene>
    <name evidence="2" type="primary">traH</name>
    <name evidence="2" type="ORF">NCTC13315_03054</name>
</gene>
<dbReference type="InterPro" id="IPR010927">
    <property type="entry name" value="T4SS_TraH"/>
</dbReference>